<keyword evidence="2" id="KW-1185">Reference proteome</keyword>
<name>A0A8X6FVY7_TRICU</name>
<evidence type="ECO:0000313" key="2">
    <source>
        <dbReference type="Proteomes" id="UP000887116"/>
    </source>
</evidence>
<comment type="caution">
    <text evidence="1">The sequence shown here is derived from an EMBL/GenBank/DDBJ whole genome shotgun (WGS) entry which is preliminary data.</text>
</comment>
<protein>
    <submittedName>
        <fullName evidence="1">Uncharacterized protein</fullName>
    </submittedName>
</protein>
<reference evidence="1" key="1">
    <citation type="submission" date="2020-07" db="EMBL/GenBank/DDBJ databases">
        <title>Multicomponent nature underlies the extraordinary mechanical properties of spider dragline silk.</title>
        <authorList>
            <person name="Kono N."/>
            <person name="Nakamura H."/>
            <person name="Mori M."/>
            <person name="Yoshida Y."/>
            <person name="Ohtoshi R."/>
            <person name="Malay A.D."/>
            <person name="Moran D.A.P."/>
            <person name="Tomita M."/>
            <person name="Numata K."/>
            <person name="Arakawa K."/>
        </authorList>
    </citation>
    <scope>NUCLEOTIDE SEQUENCE</scope>
</reference>
<dbReference type="AlphaFoldDB" id="A0A8X6FVY7"/>
<accession>A0A8X6FVY7</accession>
<evidence type="ECO:0000313" key="1">
    <source>
        <dbReference type="EMBL" id="GFQ89828.1"/>
    </source>
</evidence>
<sequence>MASDPTFTHLIQELYSNSYVEHLGSISDIIKYCKPKGFLTKSLLELLPKVFDVLEIIVEDCWSSYIDENLQSMLDSPELYVSHVMMTCWVERNTVPDIYDRFLIVITFVNYLADMIYCTTAKKYYVLTSKILTVFFENVLKEDFKKRGGWKRLEKHILNKKYLEYHDECLAYDFIVQDIPKDLKRKLRDSYAPLRNSVSNIAEIINSNSLIQNLIREVLHSVDTSLLMELSSPTLNEEHLDSKDAEGSSSTEANVLEDPDMHLREIDYRLCERRLKRFEEKLGQLISIFELLEAE</sequence>
<dbReference type="OrthoDB" id="6431617at2759"/>
<dbReference type="EMBL" id="BMAO01023607">
    <property type="protein sequence ID" value="GFQ89828.1"/>
    <property type="molecule type" value="Genomic_DNA"/>
</dbReference>
<gene>
    <name evidence="1" type="primary">NCL1_47773</name>
    <name evidence="1" type="ORF">TNCT_22911</name>
</gene>
<organism evidence="1 2">
    <name type="scientific">Trichonephila clavata</name>
    <name type="common">Joro spider</name>
    <name type="synonym">Nephila clavata</name>
    <dbReference type="NCBI Taxonomy" id="2740835"/>
    <lineage>
        <taxon>Eukaryota</taxon>
        <taxon>Metazoa</taxon>
        <taxon>Ecdysozoa</taxon>
        <taxon>Arthropoda</taxon>
        <taxon>Chelicerata</taxon>
        <taxon>Arachnida</taxon>
        <taxon>Araneae</taxon>
        <taxon>Araneomorphae</taxon>
        <taxon>Entelegynae</taxon>
        <taxon>Araneoidea</taxon>
        <taxon>Nephilidae</taxon>
        <taxon>Trichonephila</taxon>
    </lineage>
</organism>
<proteinExistence type="predicted"/>
<dbReference type="Proteomes" id="UP000887116">
    <property type="component" value="Unassembled WGS sequence"/>
</dbReference>